<gene>
    <name evidence="1" type="ORF">ACFPU1_02975</name>
</gene>
<organism evidence="1 2">
    <name type="scientific">Thalassorhabdus alkalitolerans</name>
    <dbReference type="NCBI Taxonomy" id="2282697"/>
    <lineage>
        <taxon>Bacteria</taxon>
        <taxon>Bacillati</taxon>
        <taxon>Bacillota</taxon>
        <taxon>Bacilli</taxon>
        <taxon>Bacillales</taxon>
        <taxon>Bacillaceae</taxon>
        <taxon>Thalassorhabdus</taxon>
    </lineage>
</organism>
<proteinExistence type="predicted"/>
<accession>A0ABW0YHY0</accession>
<dbReference type="Proteomes" id="UP001596142">
    <property type="component" value="Unassembled WGS sequence"/>
</dbReference>
<keyword evidence="2" id="KW-1185">Reference proteome</keyword>
<reference evidence="2" key="1">
    <citation type="journal article" date="2019" name="Int. J. Syst. Evol. Microbiol.">
        <title>The Global Catalogue of Microorganisms (GCM) 10K type strain sequencing project: providing services to taxonomists for standard genome sequencing and annotation.</title>
        <authorList>
            <consortium name="The Broad Institute Genomics Platform"/>
            <consortium name="The Broad Institute Genome Sequencing Center for Infectious Disease"/>
            <person name="Wu L."/>
            <person name="Ma J."/>
        </authorList>
    </citation>
    <scope>NUCLEOTIDE SEQUENCE [LARGE SCALE GENOMIC DNA]</scope>
    <source>
        <strain evidence="2">CECT 7184</strain>
    </source>
</reference>
<evidence type="ECO:0000313" key="1">
    <source>
        <dbReference type="EMBL" id="MFC5711736.1"/>
    </source>
</evidence>
<dbReference type="RefSeq" id="WP_385938416.1">
    <property type="nucleotide sequence ID" value="NZ_JBHSOZ010000003.1"/>
</dbReference>
<name>A0ABW0YHY0_9BACI</name>
<protein>
    <submittedName>
        <fullName evidence="1">Uncharacterized protein</fullName>
    </submittedName>
</protein>
<comment type="caution">
    <text evidence="1">The sequence shown here is derived from an EMBL/GenBank/DDBJ whole genome shotgun (WGS) entry which is preliminary data.</text>
</comment>
<sequence>MLLDIYIGTLDDSSFSYEGGNWSGNIPKKISPWFPEGHKAFRLLLEKIKNNEFVGRQVDWGGWAAIVTPDIICLFLNELPASEKRSQLLRFAKEQLNQQKEYVLVGIES</sequence>
<dbReference type="EMBL" id="JBHSOZ010000003">
    <property type="protein sequence ID" value="MFC5711736.1"/>
    <property type="molecule type" value="Genomic_DNA"/>
</dbReference>
<evidence type="ECO:0000313" key="2">
    <source>
        <dbReference type="Proteomes" id="UP001596142"/>
    </source>
</evidence>